<reference evidence="3" key="1">
    <citation type="submission" date="2022-05" db="EMBL/GenBank/DDBJ databases">
        <authorList>
            <person name="Okamura Y."/>
        </authorList>
    </citation>
    <scope>NUCLEOTIDE SEQUENCE</scope>
</reference>
<name>A0A9P0XBG7_PIEBR</name>
<protein>
    <recommendedName>
        <fullName evidence="2">Partial AB-hydrolase lipase domain-containing protein</fullName>
    </recommendedName>
</protein>
<accession>A0A9P0XBG7</accession>
<comment type="caution">
    <text evidence="3">The sequence shown here is derived from an EMBL/GenBank/DDBJ whole genome shotgun (WGS) entry which is preliminary data.</text>
</comment>
<keyword evidence="1" id="KW-0732">Signal</keyword>
<evidence type="ECO:0000313" key="3">
    <source>
        <dbReference type="EMBL" id="CAH4028657.1"/>
    </source>
</evidence>
<dbReference type="Proteomes" id="UP001152562">
    <property type="component" value="Unassembled WGS sequence"/>
</dbReference>
<dbReference type="InterPro" id="IPR006693">
    <property type="entry name" value="AB_hydrolase_lipase"/>
</dbReference>
<feature type="signal peptide" evidence="1">
    <location>
        <begin position="1"/>
        <end position="20"/>
    </location>
</feature>
<dbReference type="GO" id="GO:0006629">
    <property type="term" value="P:lipid metabolic process"/>
    <property type="evidence" value="ECO:0007669"/>
    <property type="project" value="InterPro"/>
</dbReference>
<dbReference type="InterPro" id="IPR029058">
    <property type="entry name" value="AB_hydrolase_fold"/>
</dbReference>
<keyword evidence="4" id="KW-1185">Reference proteome</keyword>
<organism evidence="3 4">
    <name type="scientific">Pieris brassicae</name>
    <name type="common">White butterfly</name>
    <name type="synonym">Large white butterfly</name>
    <dbReference type="NCBI Taxonomy" id="7116"/>
    <lineage>
        <taxon>Eukaryota</taxon>
        <taxon>Metazoa</taxon>
        <taxon>Ecdysozoa</taxon>
        <taxon>Arthropoda</taxon>
        <taxon>Hexapoda</taxon>
        <taxon>Insecta</taxon>
        <taxon>Pterygota</taxon>
        <taxon>Neoptera</taxon>
        <taxon>Endopterygota</taxon>
        <taxon>Lepidoptera</taxon>
        <taxon>Glossata</taxon>
        <taxon>Ditrysia</taxon>
        <taxon>Papilionoidea</taxon>
        <taxon>Pieridae</taxon>
        <taxon>Pierinae</taxon>
        <taxon>Pieris</taxon>
    </lineage>
</organism>
<dbReference type="Pfam" id="PF04083">
    <property type="entry name" value="Abhydro_lipase"/>
    <property type="match status" value="1"/>
</dbReference>
<gene>
    <name evidence="3" type="ORF">PIBRA_LOCUS5465</name>
</gene>
<sequence>MADEIIQLLTITLGVLSALSAEVTNTAYLAIQYGHPAEEYHVITEDGYILGIFHLPGYRGLPLLLMHGIMDSSDSWLIRAPIAFLRNLEPPLSLLIEVSSALLTIGRSLQQYEVFGNSLTGIIYRGICSLPVLGYFLCSFGIVFPIAGYDLLEYDYDFHYKVTRMKFPMSISLKNLNHFAQVRKRGRFSQFGYGDGNIEVYGSVQPPDYDLRKVTMSVALLCGQNDKLANQKDVQVLKEALRNIVQFTLLEYKEMNHVDFTWGKNMDKYLLPYILQILDKNI</sequence>
<dbReference type="SUPFAM" id="SSF53474">
    <property type="entry name" value="alpha/beta-Hydrolases"/>
    <property type="match status" value="2"/>
</dbReference>
<evidence type="ECO:0000256" key="1">
    <source>
        <dbReference type="SAM" id="SignalP"/>
    </source>
</evidence>
<evidence type="ECO:0000259" key="2">
    <source>
        <dbReference type="Pfam" id="PF04083"/>
    </source>
</evidence>
<proteinExistence type="predicted"/>
<feature type="domain" description="Partial AB-hydrolase lipase" evidence="2">
    <location>
        <begin position="26"/>
        <end position="78"/>
    </location>
</feature>
<dbReference type="AlphaFoldDB" id="A0A9P0XBG7"/>
<feature type="chain" id="PRO_5040381937" description="Partial AB-hydrolase lipase domain-containing protein" evidence="1">
    <location>
        <begin position="21"/>
        <end position="282"/>
    </location>
</feature>
<dbReference type="EMBL" id="CALOZG010000005">
    <property type="protein sequence ID" value="CAH4028657.1"/>
    <property type="molecule type" value="Genomic_DNA"/>
</dbReference>
<evidence type="ECO:0000313" key="4">
    <source>
        <dbReference type="Proteomes" id="UP001152562"/>
    </source>
</evidence>
<dbReference type="PANTHER" id="PTHR11005">
    <property type="entry name" value="LYSOSOMAL ACID LIPASE-RELATED"/>
    <property type="match status" value="1"/>
</dbReference>
<dbReference type="Gene3D" id="3.40.50.1820">
    <property type="entry name" value="alpha/beta hydrolase"/>
    <property type="match status" value="2"/>
</dbReference>